<evidence type="ECO:0000256" key="5">
    <source>
        <dbReference type="ARBA" id="ARBA00023212"/>
    </source>
</evidence>
<evidence type="ECO:0000313" key="9">
    <source>
        <dbReference type="Proteomes" id="UP000447434"/>
    </source>
</evidence>
<keyword evidence="9" id="KW-1185">Reference proteome</keyword>
<sequence length="299" mass="33585">MGREVTRIEVVDKKPNGVIAAAKVQANDREVEVCYEKKEVLTAKIINGYGSVDLPEEENDKSEVQKTVKSEKLCSQIVSTKPVATGLNSLRSAKITQSPNSSKSLQPNSPFSSRTPLQRDDKKHRGDEDTCSNASSVISKRTATSKLTLGSAPALRSSERAEKRREFYLKLEEKQRALEEEKNQYEARKKEEQDAAMKEMRKNLVIKANPVPSFYYEGPPPKTELKKLPLTRPKSPKLNQRRSSGDAVNSPRELWNRVHRSIDSHIKDRSNSPLTPKTKGQVIQRSGDDTQNQRTTKSG</sequence>
<reference evidence="9" key="1">
    <citation type="journal article" date="2020" name="Nat. Commun.">
        <title>Genome sequence of the cluster root forming white lupin.</title>
        <authorList>
            <person name="Hufnagel B."/>
            <person name="Marques A."/>
            <person name="Soriano A."/>
            <person name="Marques L."/>
            <person name="Divol F."/>
            <person name="Doumas P."/>
            <person name="Sallet E."/>
            <person name="Mancinotti D."/>
            <person name="Carrere S."/>
            <person name="Marande W."/>
            <person name="Arribat S."/>
            <person name="Keller J."/>
            <person name="Huneau C."/>
            <person name="Blein T."/>
            <person name="Aime D."/>
            <person name="Laguerre M."/>
            <person name="Taylor J."/>
            <person name="Schubert V."/>
            <person name="Nelson M."/>
            <person name="Geu-Flores F."/>
            <person name="Crespi M."/>
            <person name="Gallardo-Guerrero K."/>
            <person name="Delaux P.-M."/>
            <person name="Salse J."/>
            <person name="Berges H."/>
            <person name="Guyot R."/>
            <person name="Gouzy J."/>
            <person name="Peret B."/>
        </authorList>
    </citation>
    <scope>NUCLEOTIDE SEQUENCE [LARGE SCALE GENOMIC DNA]</scope>
    <source>
        <strain evidence="9">cv. Amiga</strain>
    </source>
</reference>
<dbReference type="GO" id="GO:0000226">
    <property type="term" value="P:microtubule cytoskeleton organization"/>
    <property type="evidence" value="ECO:0007669"/>
    <property type="project" value="InterPro"/>
</dbReference>
<evidence type="ECO:0000313" key="8">
    <source>
        <dbReference type="EMBL" id="KAE9589632.1"/>
    </source>
</evidence>
<evidence type="ECO:0000256" key="4">
    <source>
        <dbReference type="ARBA" id="ARBA00022701"/>
    </source>
</evidence>
<comment type="caution">
    <text evidence="8">The sequence shown here is derived from an EMBL/GenBank/DDBJ whole genome shotgun (WGS) entry which is preliminary data.</text>
</comment>
<organism evidence="8 9">
    <name type="scientific">Lupinus albus</name>
    <name type="common">White lupine</name>
    <name type="synonym">Lupinus termis</name>
    <dbReference type="NCBI Taxonomy" id="3870"/>
    <lineage>
        <taxon>Eukaryota</taxon>
        <taxon>Viridiplantae</taxon>
        <taxon>Streptophyta</taxon>
        <taxon>Embryophyta</taxon>
        <taxon>Tracheophyta</taxon>
        <taxon>Spermatophyta</taxon>
        <taxon>Magnoliopsida</taxon>
        <taxon>eudicotyledons</taxon>
        <taxon>Gunneridae</taxon>
        <taxon>Pentapetalae</taxon>
        <taxon>rosids</taxon>
        <taxon>fabids</taxon>
        <taxon>Fabales</taxon>
        <taxon>Fabaceae</taxon>
        <taxon>Papilionoideae</taxon>
        <taxon>50 kb inversion clade</taxon>
        <taxon>genistoids sensu lato</taxon>
        <taxon>core genistoids</taxon>
        <taxon>Genisteae</taxon>
        <taxon>Lupinus</taxon>
    </lineage>
</organism>
<feature type="domain" description="TPX2 C-terminal" evidence="7">
    <location>
        <begin position="154"/>
        <end position="228"/>
    </location>
</feature>
<feature type="compositionally biased region" description="Polar residues" evidence="6">
    <location>
        <begin position="86"/>
        <end position="116"/>
    </location>
</feature>
<name>A0A6A4NJH3_LUPAL</name>
<dbReference type="Proteomes" id="UP000447434">
    <property type="component" value="Chromosome 21"/>
</dbReference>
<feature type="compositionally biased region" description="Basic and acidic residues" evidence="6">
    <location>
        <begin position="254"/>
        <end position="270"/>
    </location>
</feature>
<dbReference type="InterPro" id="IPR027329">
    <property type="entry name" value="TPX2_C"/>
</dbReference>
<accession>A0A6A4NJH3</accession>
<evidence type="ECO:0000256" key="1">
    <source>
        <dbReference type="ARBA" id="ARBA00004245"/>
    </source>
</evidence>
<dbReference type="InterPro" id="IPR044806">
    <property type="entry name" value="WVD2/WDL1-4"/>
</dbReference>
<feature type="compositionally biased region" description="Polar residues" evidence="6">
    <location>
        <begin position="281"/>
        <end position="299"/>
    </location>
</feature>
<feature type="region of interest" description="Disordered" evidence="6">
    <location>
        <begin position="86"/>
        <end position="162"/>
    </location>
</feature>
<keyword evidence="3" id="KW-0963">Cytoplasm</keyword>
<keyword evidence="5" id="KW-0206">Cytoskeleton</keyword>
<keyword evidence="4" id="KW-0493">Microtubule</keyword>
<dbReference type="Pfam" id="PF06886">
    <property type="entry name" value="TPX2"/>
    <property type="match status" value="1"/>
</dbReference>
<dbReference type="GO" id="GO:0008017">
    <property type="term" value="F:microtubule binding"/>
    <property type="evidence" value="ECO:0007669"/>
    <property type="project" value="InterPro"/>
</dbReference>
<comment type="subcellular location">
    <subcellularLocation>
        <location evidence="1">Cytoplasm</location>
        <location evidence="1">Cytoskeleton</location>
    </subcellularLocation>
</comment>
<feature type="compositionally biased region" description="Polar residues" evidence="6">
    <location>
        <begin position="131"/>
        <end position="148"/>
    </location>
</feature>
<dbReference type="PANTHER" id="PTHR46372">
    <property type="entry name" value="PROTEIN WVD2-LIKE 3"/>
    <property type="match status" value="1"/>
</dbReference>
<evidence type="ECO:0000256" key="2">
    <source>
        <dbReference type="ARBA" id="ARBA00005885"/>
    </source>
</evidence>
<proteinExistence type="inferred from homology"/>
<evidence type="ECO:0000256" key="6">
    <source>
        <dbReference type="SAM" id="MobiDB-lite"/>
    </source>
</evidence>
<feature type="compositionally biased region" description="Basic and acidic residues" evidence="6">
    <location>
        <begin position="177"/>
        <end position="202"/>
    </location>
</feature>
<dbReference type="GO" id="GO:0005874">
    <property type="term" value="C:microtubule"/>
    <property type="evidence" value="ECO:0007669"/>
    <property type="project" value="UniProtKB-KW"/>
</dbReference>
<gene>
    <name evidence="8" type="ORF">Lalb_Chr21g0311041</name>
</gene>
<dbReference type="OrthoDB" id="1925970at2759"/>
<dbReference type="AlphaFoldDB" id="A0A6A4NJH3"/>
<dbReference type="PANTHER" id="PTHR46372:SF6">
    <property type="entry name" value="PROTEIN WVD2-LIKE 1"/>
    <property type="match status" value="1"/>
</dbReference>
<evidence type="ECO:0000256" key="3">
    <source>
        <dbReference type="ARBA" id="ARBA00022490"/>
    </source>
</evidence>
<dbReference type="EMBL" id="WOCE01000021">
    <property type="protein sequence ID" value="KAE9589632.1"/>
    <property type="molecule type" value="Genomic_DNA"/>
</dbReference>
<feature type="region of interest" description="Disordered" evidence="6">
    <location>
        <begin position="177"/>
        <end position="299"/>
    </location>
</feature>
<feature type="compositionally biased region" description="Basic and acidic residues" evidence="6">
    <location>
        <begin position="117"/>
        <end position="128"/>
    </location>
</feature>
<comment type="similarity">
    <text evidence="2">Belongs to the TPX2 family.</text>
</comment>
<evidence type="ECO:0000259" key="7">
    <source>
        <dbReference type="Pfam" id="PF06886"/>
    </source>
</evidence>
<protein>
    <recommendedName>
        <fullName evidence="7">TPX2 C-terminal domain-containing protein</fullName>
    </recommendedName>
</protein>